<dbReference type="EMBL" id="UZAN01046462">
    <property type="protein sequence ID" value="VDP84190.1"/>
    <property type="molecule type" value="Genomic_DNA"/>
</dbReference>
<reference evidence="2 3" key="2">
    <citation type="submission" date="2018-11" db="EMBL/GenBank/DDBJ databases">
        <authorList>
            <consortium name="Pathogen Informatics"/>
        </authorList>
    </citation>
    <scope>NUCLEOTIDE SEQUENCE [LARGE SCALE GENOMIC DNA]</scope>
    <source>
        <strain evidence="2 3">Egypt</strain>
    </source>
</reference>
<name>A0A183AP99_9TREM</name>
<reference evidence="4" key="1">
    <citation type="submission" date="2016-06" db="UniProtKB">
        <authorList>
            <consortium name="WormBaseParasite"/>
        </authorList>
    </citation>
    <scope>IDENTIFICATION</scope>
</reference>
<sequence>MFYSSPSGIRMRATKKSYDTYLHLRSDWHVSVFLCLLDNWSFYATGHQPTLADIPWDAAFAIHVGDHTTHVLPALLVLTHLFAGPLLVATSVPLCLTAPLIWSNLLGCSDLKRHSHLSELMFPISEHNAAQFTAALDRLCWRVFYGKSILTLGSVLGVGVLRRHLMVWKIFAPRLIFSIASLLVTGLALLLVRSTTVFGVHRAAVRYCTRSTVNITPQLRSTMATVSHGSDSRTGRA</sequence>
<feature type="transmembrane region" description="Helical" evidence="1">
    <location>
        <begin position="144"/>
        <end position="165"/>
    </location>
</feature>
<evidence type="ECO:0000313" key="2">
    <source>
        <dbReference type="EMBL" id="VDP84190.1"/>
    </source>
</evidence>
<accession>A0A183AP99</accession>
<evidence type="ECO:0000313" key="3">
    <source>
        <dbReference type="Proteomes" id="UP000272942"/>
    </source>
</evidence>
<feature type="transmembrane region" description="Helical" evidence="1">
    <location>
        <begin position="171"/>
        <end position="192"/>
    </location>
</feature>
<keyword evidence="1" id="KW-0472">Membrane</keyword>
<dbReference type="GO" id="GO:0005789">
    <property type="term" value="C:endoplasmic reticulum membrane"/>
    <property type="evidence" value="ECO:0007669"/>
    <property type="project" value="TreeGrafter"/>
</dbReference>
<evidence type="ECO:0000256" key="1">
    <source>
        <dbReference type="SAM" id="Phobius"/>
    </source>
</evidence>
<dbReference type="InterPro" id="IPR039524">
    <property type="entry name" value="PIGO/GPI13"/>
</dbReference>
<dbReference type="AlphaFoldDB" id="A0A183AP99"/>
<dbReference type="PANTHER" id="PTHR23071">
    <property type="entry name" value="PHOSPHATIDYLINOSITOL GLYCAN"/>
    <property type="match status" value="1"/>
</dbReference>
<dbReference type="OrthoDB" id="272139at2759"/>
<protein>
    <submittedName>
        <fullName evidence="4">TLC domain-containing protein</fullName>
    </submittedName>
</protein>
<gene>
    <name evidence="2" type="ORF">ECPE_LOCUS8784</name>
</gene>
<keyword evidence="1" id="KW-1133">Transmembrane helix</keyword>
<dbReference type="GO" id="GO:0006506">
    <property type="term" value="P:GPI anchor biosynthetic process"/>
    <property type="evidence" value="ECO:0007669"/>
    <property type="project" value="InterPro"/>
</dbReference>
<keyword evidence="3" id="KW-1185">Reference proteome</keyword>
<evidence type="ECO:0000313" key="4">
    <source>
        <dbReference type="WBParaSite" id="ECPE_0000881001-mRNA-1"/>
    </source>
</evidence>
<dbReference type="PANTHER" id="PTHR23071:SF1">
    <property type="entry name" value="GPI ETHANOLAMINE PHOSPHATE TRANSFERASE 3"/>
    <property type="match status" value="1"/>
</dbReference>
<dbReference type="Proteomes" id="UP000272942">
    <property type="component" value="Unassembled WGS sequence"/>
</dbReference>
<proteinExistence type="predicted"/>
<dbReference type="WBParaSite" id="ECPE_0000881001-mRNA-1">
    <property type="protein sequence ID" value="ECPE_0000881001-mRNA-1"/>
    <property type="gene ID" value="ECPE_0000881001"/>
</dbReference>
<organism evidence="4">
    <name type="scientific">Echinostoma caproni</name>
    <dbReference type="NCBI Taxonomy" id="27848"/>
    <lineage>
        <taxon>Eukaryota</taxon>
        <taxon>Metazoa</taxon>
        <taxon>Spiralia</taxon>
        <taxon>Lophotrochozoa</taxon>
        <taxon>Platyhelminthes</taxon>
        <taxon>Trematoda</taxon>
        <taxon>Digenea</taxon>
        <taxon>Plagiorchiida</taxon>
        <taxon>Echinostomata</taxon>
        <taxon>Echinostomatoidea</taxon>
        <taxon>Echinostomatidae</taxon>
        <taxon>Echinostoma</taxon>
    </lineage>
</organism>
<keyword evidence="1" id="KW-0812">Transmembrane</keyword>
<dbReference type="GO" id="GO:0051377">
    <property type="term" value="F:mannose-ethanolamine phosphotransferase activity"/>
    <property type="evidence" value="ECO:0007669"/>
    <property type="project" value="TreeGrafter"/>
</dbReference>